<proteinExistence type="predicted"/>
<dbReference type="InterPro" id="IPR000905">
    <property type="entry name" value="Gcp-like_dom"/>
</dbReference>
<dbReference type="AlphaFoldDB" id="A0A2H0TXW4"/>
<evidence type="ECO:0000259" key="1">
    <source>
        <dbReference type="Pfam" id="PF00814"/>
    </source>
</evidence>
<dbReference type="EMBL" id="PFBU01000070">
    <property type="protein sequence ID" value="PIR78051.1"/>
    <property type="molecule type" value="Genomic_DNA"/>
</dbReference>
<feature type="domain" description="Gcp-like" evidence="1">
    <location>
        <begin position="34"/>
        <end position="114"/>
    </location>
</feature>
<name>A0A2H0TXW4_9BACT</name>
<accession>A0A2H0TXW4</accession>
<sequence length="140" mass="15735">MFLLIDMSEKDQIHLALFDAERIVEKKYTGQNRELLISIDNLLQENNFEKENIKGIMVVVGTGSFTSTRIACVVANTFAFVLQIHLLAISVDEVINIQNLIPKLLEQPKGQYISATYSGEPNIGGVDSSRAKRVRNERVK</sequence>
<evidence type="ECO:0000313" key="3">
    <source>
        <dbReference type="Proteomes" id="UP000230852"/>
    </source>
</evidence>
<dbReference type="Proteomes" id="UP000230852">
    <property type="component" value="Unassembled WGS sequence"/>
</dbReference>
<dbReference type="InterPro" id="IPR043129">
    <property type="entry name" value="ATPase_NBD"/>
</dbReference>
<dbReference type="Pfam" id="PF00814">
    <property type="entry name" value="TsaD"/>
    <property type="match status" value="1"/>
</dbReference>
<protein>
    <recommendedName>
        <fullName evidence="1">Gcp-like domain-containing protein</fullName>
    </recommendedName>
</protein>
<organism evidence="2 3">
    <name type="scientific">Candidatus Magasanikbacteria bacterium CG10_big_fil_rev_8_21_14_0_10_36_16</name>
    <dbReference type="NCBI Taxonomy" id="1974645"/>
    <lineage>
        <taxon>Bacteria</taxon>
        <taxon>Candidatus Magasanikiibacteriota</taxon>
    </lineage>
</organism>
<dbReference type="Gene3D" id="3.30.420.40">
    <property type="match status" value="1"/>
</dbReference>
<comment type="caution">
    <text evidence="2">The sequence shown here is derived from an EMBL/GenBank/DDBJ whole genome shotgun (WGS) entry which is preliminary data.</text>
</comment>
<gene>
    <name evidence="2" type="ORF">COU28_03755</name>
</gene>
<dbReference type="SUPFAM" id="SSF53067">
    <property type="entry name" value="Actin-like ATPase domain"/>
    <property type="match status" value="1"/>
</dbReference>
<evidence type="ECO:0000313" key="2">
    <source>
        <dbReference type="EMBL" id="PIR78051.1"/>
    </source>
</evidence>
<reference evidence="3" key="1">
    <citation type="submission" date="2017-09" db="EMBL/GenBank/DDBJ databases">
        <title>Depth-based differentiation of microbial function through sediment-hosted aquifers and enrichment of novel symbionts in the deep terrestrial subsurface.</title>
        <authorList>
            <person name="Probst A.J."/>
            <person name="Ladd B."/>
            <person name="Jarett J.K."/>
            <person name="Geller-Mcgrath D.E."/>
            <person name="Sieber C.M.K."/>
            <person name="Emerson J.B."/>
            <person name="Anantharaman K."/>
            <person name="Thomas B.C."/>
            <person name="Malmstrom R."/>
            <person name="Stieglmeier M."/>
            <person name="Klingl A."/>
            <person name="Woyke T."/>
            <person name="Ryan C.M."/>
            <person name="Banfield J.F."/>
        </authorList>
    </citation>
    <scope>NUCLEOTIDE SEQUENCE [LARGE SCALE GENOMIC DNA]</scope>
</reference>